<dbReference type="GO" id="GO:0016887">
    <property type="term" value="F:ATP hydrolysis activity"/>
    <property type="evidence" value="ECO:0007669"/>
    <property type="project" value="InterPro"/>
</dbReference>
<evidence type="ECO:0000256" key="4">
    <source>
        <dbReference type="ARBA" id="ARBA00022840"/>
    </source>
</evidence>
<dbReference type="InterPro" id="IPR027417">
    <property type="entry name" value="P-loop_NTPase"/>
</dbReference>
<dbReference type="SUPFAM" id="SSF52540">
    <property type="entry name" value="P-loop containing nucleoside triphosphate hydrolases"/>
    <property type="match status" value="1"/>
</dbReference>
<dbReference type="InterPro" id="IPR003593">
    <property type="entry name" value="AAA+_ATPase"/>
</dbReference>
<proteinExistence type="predicted"/>
<name>Q07GH7_ROSDO</name>
<organism evidence="11 12">
    <name type="scientific">Roseobacter denitrificans (strain ATCC 33942 / OCh 114)</name>
    <name type="common">Erythrobacter sp. (strain OCh 114)</name>
    <name type="synonym">Roseobacter denitrificans</name>
    <dbReference type="NCBI Taxonomy" id="375451"/>
    <lineage>
        <taxon>Bacteria</taxon>
        <taxon>Pseudomonadati</taxon>
        <taxon>Pseudomonadota</taxon>
        <taxon>Alphaproteobacteria</taxon>
        <taxon>Rhodobacterales</taxon>
        <taxon>Roseobacteraceae</taxon>
        <taxon>Roseobacter</taxon>
    </lineage>
</organism>
<dbReference type="OrthoDB" id="9808328at2"/>
<feature type="compositionally biased region" description="Polar residues" evidence="7">
    <location>
        <begin position="593"/>
        <end position="605"/>
    </location>
</feature>
<accession>Q07GH7</accession>
<dbReference type="InterPro" id="IPR039421">
    <property type="entry name" value="Type_1_exporter"/>
</dbReference>
<feature type="transmembrane region" description="Helical" evidence="8">
    <location>
        <begin position="151"/>
        <end position="173"/>
    </location>
</feature>
<evidence type="ECO:0000256" key="6">
    <source>
        <dbReference type="ARBA" id="ARBA00023136"/>
    </source>
</evidence>
<evidence type="ECO:0000256" key="3">
    <source>
        <dbReference type="ARBA" id="ARBA00022741"/>
    </source>
</evidence>
<dbReference type="Gene3D" id="1.20.1560.10">
    <property type="entry name" value="ABC transporter type 1, transmembrane domain"/>
    <property type="match status" value="1"/>
</dbReference>
<keyword evidence="6 8" id="KW-0472">Membrane</keyword>
<dbReference type="PROSITE" id="PS50929">
    <property type="entry name" value="ABC_TM1F"/>
    <property type="match status" value="1"/>
</dbReference>
<evidence type="ECO:0000256" key="5">
    <source>
        <dbReference type="ARBA" id="ARBA00022989"/>
    </source>
</evidence>
<protein>
    <submittedName>
        <fullName evidence="11">ABC transporter, putative</fullName>
    </submittedName>
</protein>
<keyword evidence="3" id="KW-0547">Nucleotide-binding</keyword>
<feature type="compositionally biased region" description="Low complexity" evidence="7">
    <location>
        <begin position="611"/>
        <end position="625"/>
    </location>
</feature>
<comment type="subcellular location">
    <subcellularLocation>
        <location evidence="1">Cell membrane</location>
        <topology evidence="1">Multi-pass membrane protein</topology>
    </subcellularLocation>
</comment>
<keyword evidence="5 8" id="KW-1133">Transmembrane helix</keyword>
<evidence type="ECO:0000256" key="2">
    <source>
        <dbReference type="ARBA" id="ARBA00022692"/>
    </source>
</evidence>
<dbReference type="PROSITE" id="PS50893">
    <property type="entry name" value="ABC_TRANSPORTER_2"/>
    <property type="match status" value="1"/>
</dbReference>
<dbReference type="GO" id="GO:0005524">
    <property type="term" value="F:ATP binding"/>
    <property type="evidence" value="ECO:0007669"/>
    <property type="project" value="UniProtKB-KW"/>
</dbReference>
<dbReference type="GO" id="GO:0030253">
    <property type="term" value="P:protein secretion by the type I secretion system"/>
    <property type="evidence" value="ECO:0007669"/>
    <property type="project" value="InterPro"/>
</dbReference>
<dbReference type="AlphaFoldDB" id="Q07GH7"/>
<dbReference type="SMART" id="SM00382">
    <property type="entry name" value="AAA"/>
    <property type="match status" value="1"/>
</dbReference>
<evidence type="ECO:0000256" key="1">
    <source>
        <dbReference type="ARBA" id="ARBA00004651"/>
    </source>
</evidence>
<keyword evidence="4" id="KW-0067">ATP-binding</keyword>
<dbReference type="NCBIfam" id="TIGR01842">
    <property type="entry name" value="type_I_sec_PrtD"/>
    <property type="match status" value="1"/>
</dbReference>
<feature type="region of interest" description="Disordered" evidence="7">
    <location>
        <begin position="592"/>
        <end position="631"/>
    </location>
</feature>
<dbReference type="RefSeq" id="WP_011655478.1">
    <property type="nucleotide sequence ID" value="NC_008387.1"/>
</dbReference>
<gene>
    <name evidence="11" type="ordered locus">RD1_B0013</name>
</gene>
<feature type="transmembrane region" description="Helical" evidence="8">
    <location>
        <begin position="179"/>
        <end position="198"/>
    </location>
</feature>
<dbReference type="InterPro" id="IPR010128">
    <property type="entry name" value="ATPase_T1SS_PrtD-like"/>
</dbReference>
<keyword evidence="11" id="KW-0614">Plasmid</keyword>
<reference evidence="11 12" key="1">
    <citation type="journal article" date="2007" name="J. Bacteriol.">
        <title>The complete genome sequence of Roseobacter denitrificans reveals a mixotrophic rather than photosynthetic metabolism.</title>
        <authorList>
            <person name="Swingley W.D."/>
            <person name="Sadekar S."/>
            <person name="Mastrian S.D."/>
            <person name="Matthies H.J."/>
            <person name="Hao J."/>
            <person name="Ramos H."/>
            <person name="Acharya C.R."/>
            <person name="Conrad A.L."/>
            <person name="Taylor H.L."/>
            <person name="Dejesa L.C."/>
            <person name="Shah M.K."/>
            <person name="O'huallachain M.E."/>
            <person name="Lince M.T."/>
            <person name="Blankenship R.E."/>
            <person name="Beatty J.T."/>
            <person name="Touchman J.W."/>
        </authorList>
    </citation>
    <scope>NUCLEOTIDE SEQUENCE [LARGE SCALE GENOMIC DNA]</scope>
    <source>
        <strain evidence="12">ATCC 33942 / OCh 114</strain>
        <plasmid evidence="11 12">pTB2</plasmid>
    </source>
</reference>
<dbReference type="HOGENOM" id="CLU_000604_95_6_5"/>
<dbReference type="KEGG" id="rde:RD1_B0013"/>
<dbReference type="SUPFAM" id="SSF90123">
    <property type="entry name" value="ABC transporter transmembrane region"/>
    <property type="match status" value="1"/>
</dbReference>
<feature type="transmembrane region" description="Helical" evidence="8">
    <location>
        <begin position="77"/>
        <end position="97"/>
    </location>
</feature>
<evidence type="ECO:0000256" key="8">
    <source>
        <dbReference type="SAM" id="Phobius"/>
    </source>
</evidence>
<feature type="transmembrane region" description="Helical" evidence="8">
    <location>
        <begin position="42"/>
        <end position="65"/>
    </location>
</feature>
<evidence type="ECO:0000256" key="7">
    <source>
        <dbReference type="SAM" id="MobiDB-lite"/>
    </source>
</evidence>
<evidence type="ECO:0000259" key="10">
    <source>
        <dbReference type="PROSITE" id="PS50929"/>
    </source>
</evidence>
<keyword evidence="2 8" id="KW-0812">Transmembrane</keyword>
<feature type="domain" description="ABC transmembrane type-1" evidence="10">
    <location>
        <begin position="44"/>
        <end position="323"/>
    </location>
</feature>
<dbReference type="Pfam" id="PF00664">
    <property type="entry name" value="ABC_membrane"/>
    <property type="match status" value="1"/>
</dbReference>
<feature type="transmembrane region" description="Helical" evidence="8">
    <location>
        <begin position="279"/>
        <end position="303"/>
    </location>
</feature>
<dbReference type="eggNOG" id="COG4618">
    <property type="taxonomic scope" value="Bacteria"/>
</dbReference>
<geneLocation type="plasmid" evidence="11 12">
    <name>pTB2</name>
</geneLocation>
<dbReference type="Proteomes" id="UP000007029">
    <property type="component" value="Plasmid pTB2"/>
</dbReference>
<dbReference type="Pfam" id="PF00005">
    <property type="entry name" value="ABC_tran"/>
    <property type="match status" value="1"/>
</dbReference>
<dbReference type="InterPro" id="IPR003439">
    <property type="entry name" value="ABC_transporter-like_ATP-bd"/>
</dbReference>
<dbReference type="InterPro" id="IPR036640">
    <property type="entry name" value="ABC1_TM_sf"/>
</dbReference>
<keyword evidence="12" id="KW-1185">Reference proteome</keyword>
<dbReference type="EMBL" id="CP000465">
    <property type="protein sequence ID" value="ABI93422.1"/>
    <property type="molecule type" value="Genomic_DNA"/>
</dbReference>
<evidence type="ECO:0000259" key="9">
    <source>
        <dbReference type="PROSITE" id="PS50893"/>
    </source>
</evidence>
<dbReference type="GO" id="GO:0005886">
    <property type="term" value="C:plasma membrane"/>
    <property type="evidence" value="ECO:0007669"/>
    <property type="project" value="UniProtKB-SubCell"/>
</dbReference>
<dbReference type="InterPro" id="IPR011527">
    <property type="entry name" value="ABC1_TM_dom"/>
</dbReference>
<dbReference type="Gene3D" id="3.40.50.300">
    <property type="entry name" value="P-loop containing nucleotide triphosphate hydrolases"/>
    <property type="match status" value="1"/>
</dbReference>
<evidence type="ECO:0000313" key="12">
    <source>
        <dbReference type="Proteomes" id="UP000007029"/>
    </source>
</evidence>
<dbReference type="PANTHER" id="PTHR43394">
    <property type="entry name" value="ATP-DEPENDENT PERMEASE MDL1, MITOCHONDRIAL"/>
    <property type="match status" value="1"/>
</dbReference>
<sequence>MINSLPSRKHSSCDRRDRTNAPMIFSSKSDPYRKSLARLKPALWGVAGFSAIVNVLMLTGSIYMMQVYDRVLSSGSVPTLVGLFTIVVVLYAFLGLYDFLRVRVLARAAVHLDQALADPVYRAWLRSGVPGAAGRDASAQPLRDLEALRGFVGASPMAGLFDLPFVPLFLAVLFIIHPWLGFLTVAGSAVVIGLTLLNQAMTRGLAQKTLHHDAAAQDFAEGGKRGAEAVVAMGMHTAITTRWRGLHDDALAAGQRTSDPNEALTAFSKAFRMLLQSSILTLGALLVLRGEITAGTIIAASLLSGRALAPVDQVVGQMRGVTTTWAAHRRLADFFAALPPPSTPMDLPTPTGDITLNGVTKFAPGDSGPDQKRLLSQVSFTLEPGDGLGVIGNSASGKSTLAKLLVGVWEPDMGELRMGGATRDQWDPAKLGPHIGYMPQSLVLLPGTIRDNIARFDEEASDADVMAAARMAGVHDMILALPEGYKTTVGGTSGTVQLSGGQVQRVGLARAVFGKPALVVLDEPNANLDTTGDEALTAAIRSLRAGGTTVVVMAHRPSAIAAVNKVLVLNNGQQVQFGPKDEVLGKVLAPVPSKQSPQQVASVRQTGCAKAPDPSALPEASPAAPQTGAIR</sequence>
<dbReference type="GO" id="GO:0030256">
    <property type="term" value="C:type I protein secretion system complex"/>
    <property type="evidence" value="ECO:0007669"/>
    <property type="project" value="InterPro"/>
</dbReference>
<dbReference type="GO" id="GO:0015421">
    <property type="term" value="F:ABC-type oligopeptide transporter activity"/>
    <property type="evidence" value="ECO:0007669"/>
    <property type="project" value="TreeGrafter"/>
</dbReference>
<feature type="domain" description="ABC transporter" evidence="9">
    <location>
        <begin position="354"/>
        <end position="596"/>
    </location>
</feature>
<dbReference type="PANTHER" id="PTHR43394:SF1">
    <property type="entry name" value="ATP-BINDING CASSETTE SUB-FAMILY B MEMBER 10, MITOCHONDRIAL"/>
    <property type="match status" value="1"/>
</dbReference>
<evidence type="ECO:0000313" key="11">
    <source>
        <dbReference type="EMBL" id="ABI93422.1"/>
    </source>
</evidence>